<dbReference type="Proteomes" id="UP000198287">
    <property type="component" value="Unassembled WGS sequence"/>
</dbReference>
<keyword evidence="3" id="KW-1185">Reference proteome</keyword>
<sequence>MQTKQISHFIPGPVPGLREPDIVKNRYICHILVLYRDRLWAQSRQYTTAMGERWRTVEEVFCAAAEKCNQVSSRLPIITHTPQRRRRSSHLPHHQHHCSQPPINGTSHWKYSLSTEGIDILFDEINRKKNGGPAAKVSKQVSADITSFDETLVTELNSSTSKGGGPADIKQLMEKTISHRNHLRSVGDNSILKTYTKFAECDFMEIGALLILLHLIPPTAQGKGKGGRCKIDGAKGRIITFHKSIIDTWNKETTQPNLLCLGESTANLSTFFVICDGVLIPVGAQNTTESESLRTEPCQE</sequence>
<organism evidence="2 3">
    <name type="scientific">Folsomia candida</name>
    <name type="common">Springtail</name>
    <dbReference type="NCBI Taxonomy" id="158441"/>
    <lineage>
        <taxon>Eukaryota</taxon>
        <taxon>Metazoa</taxon>
        <taxon>Ecdysozoa</taxon>
        <taxon>Arthropoda</taxon>
        <taxon>Hexapoda</taxon>
        <taxon>Collembola</taxon>
        <taxon>Entomobryomorpha</taxon>
        <taxon>Isotomoidea</taxon>
        <taxon>Isotomidae</taxon>
        <taxon>Proisotominae</taxon>
        <taxon>Folsomia</taxon>
    </lineage>
</organism>
<evidence type="ECO:0000313" key="3">
    <source>
        <dbReference type="Proteomes" id="UP000198287"/>
    </source>
</evidence>
<comment type="caution">
    <text evidence="2">The sequence shown here is derived from an EMBL/GenBank/DDBJ whole genome shotgun (WGS) entry which is preliminary data.</text>
</comment>
<dbReference type="AlphaFoldDB" id="A0A226DTH1"/>
<dbReference type="EMBL" id="LNIX01000011">
    <property type="protein sequence ID" value="OXA48782.1"/>
    <property type="molecule type" value="Genomic_DNA"/>
</dbReference>
<accession>A0A226DTH1</accession>
<name>A0A226DTH1_FOLCA</name>
<feature type="compositionally biased region" description="Basic residues" evidence="1">
    <location>
        <begin position="83"/>
        <end position="97"/>
    </location>
</feature>
<reference evidence="2 3" key="1">
    <citation type="submission" date="2015-12" db="EMBL/GenBank/DDBJ databases">
        <title>The genome of Folsomia candida.</title>
        <authorList>
            <person name="Faddeeva A."/>
            <person name="Derks M.F."/>
            <person name="Anvar Y."/>
            <person name="Smit S."/>
            <person name="Van Straalen N."/>
            <person name="Roelofs D."/>
        </authorList>
    </citation>
    <scope>NUCLEOTIDE SEQUENCE [LARGE SCALE GENOMIC DNA]</scope>
    <source>
        <strain evidence="2 3">VU population</strain>
        <tissue evidence="2">Whole body</tissue>
    </source>
</reference>
<gene>
    <name evidence="2" type="ORF">Fcan01_16137</name>
</gene>
<proteinExistence type="predicted"/>
<evidence type="ECO:0000256" key="1">
    <source>
        <dbReference type="SAM" id="MobiDB-lite"/>
    </source>
</evidence>
<evidence type="ECO:0000313" key="2">
    <source>
        <dbReference type="EMBL" id="OXA48782.1"/>
    </source>
</evidence>
<feature type="region of interest" description="Disordered" evidence="1">
    <location>
        <begin position="83"/>
        <end position="105"/>
    </location>
</feature>
<protein>
    <submittedName>
        <fullName evidence="2">Uncharacterized protein</fullName>
    </submittedName>
</protein>